<dbReference type="InterPro" id="IPR003709">
    <property type="entry name" value="VanY-like_core_dom"/>
</dbReference>
<dbReference type="InterPro" id="IPR009045">
    <property type="entry name" value="Zn_M74/Hedgehog-like"/>
</dbReference>
<dbReference type="eggNOG" id="COG1876">
    <property type="taxonomic scope" value="Bacteria"/>
</dbReference>
<dbReference type="PANTHER" id="PTHR34385">
    <property type="entry name" value="D-ALANYL-D-ALANINE CARBOXYPEPTIDASE"/>
    <property type="match status" value="1"/>
</dbReference>
<dbReference type="Proteomes" id="UP000004931">
    <property type="component" value="Unassembled WGS sequence"/>
</dbReference>
<proteinExistence type="predicted"/>
<dbReference type="Gene3D" id="3.30.1380.10">
    <property type="match status" value="1"/>
</dbReference>
<feature type="domain" description="D-alanyl-D-alanine carboxypeptidase-like core" evidence="1">
    <location>
        <begin position="23"/>
        <end position="181"/>
    </location>
</feature>
<protein>
    <submittedName>
        <fullName evidence="2">Putative D-alanyl-D-alanine carboxypeptidase</fullName>
    </submittedName>
</protein>
<reference evidence="2 3" key="1">
    <citation type="journal article" date="2010" name="J. Bacteriol.">
        <title>Genome sequence of the oligotrophic marine Gammaproteobacterium HTCC2143, isolated from the Oregon Coast.</title>
        <authorList>
            <person name="Oh H.M."/>
            <person name="Kang I."/>
            <person name="Ferriera S."/>
            <person name="Giovannoni S.J."/>
            <person name="Cho J.C."/>
        </authorList>
    </citation>
    <scope>NUCLEOTIDE SEQUENCE [LARGE SCALE GENOMIC DNA]</scope>
    <source>
        <strain evidence="2 3">HTCC2143</strain>
    </source>
</reference>
<name>A0YEW4_9GAMM</name>
<evidence type="ECO:0000313" key="2">
    <source>
        <dbReference type="EMBL" id="EAW30559.1"/>
    </source>
</evidence>
<keyword evidence="2" id="KW-0121">Carboxypeptidase</keyword>
<dbReference type="OrthoDB" id="9792074at2"/>
<evidence type="ECO:0000313" key="3">
    <source>
        <dbReference type="Proteomes" id="UP000004931"/>
    </source>
</evidence>
<dbReference type="InterPro" id="IPR052179">
    <property type="entry name" value="DD-CPase-like"/>
</dbReference>
<keyword evidence="2" id="KW-0645">Protease</keyword>
<dbReference type="GO" id="GO:0004180">
    <property type="term" value="F:carboxypeptidase activity"/>
    <property type="evidence" value="ECO:0007669"/>
    <property type="project" value="UniProtKB-KW"/>
</dbReference>
<keyword evidence="2" id="KW-0378">Hydrolase</keyword>
<evidence type="ECO:0000259" key="1">
    <source>
        <dbReference type="Pfam" id="PF02557"/>
    </source>
</evidence>
<dbReference type="EMBL" id="AAVT01000007">
    <property type="protein sequence ID" value="EAW30559.1"/>
    <property type="molecule type" value="Genomic_DNA"/>
</dbReference>
<gene>
    <name evidence="2" type="ORF">GP2143_00432</name>
</gene>
<keyword evidence="3" id="KW-1185">Reference proteome</keyword>
<dbReference type="PANTHER" id="PTHR34385:SF1">
    <property type="entry name" value="PEPTIDOGLYCAN L-ALANYL-D-GLUTAMATE ENDOPEPTIDASE CWLK"/>
    <property type="match status" value="1"/>
</dbReference>
<dbReference type="Pfam" id="PF02557">
    <property type="entry name" value="VanY"/>
    <property type="match status" value="1"/>
</dbReference>
<dbReference type="AlphaFoldDB" id="A0YEW4"/>
<dbReference type="GO" id="GO:0006508">
    <property type="term" value="P:proteolysis"/>
    <property type="evidence" value="ECO:0007669"/>
    <property type="project" value="InterPro"/>
</dbReference>
<organism evidence="2 3">
    <name type="scientific">marine gamma proteobacterium HTCC2143</name>
    <dbReference type="NCBI Taxonomy" id="247633"/>
    <lineage>
        <taxon>Bacteria</taxon>
        <taxon>Pseudomonadati</taxon>
        <taxon>Pseudomonadota</taxon>
        <taxon>Gammaproteobacteria</taxon>
        <taxon>Cellvibrionales</taxon>
        <taxon>Spongiibacteraceae</taxon>
        <taxon>BD1-7 clade</taxon>
    </lineage>
</organism>
<dbReference type="STRING" id="247633.GP2143_00432"/>
<dbReference type="CDD" id="cd14847">
    <property type="entry name" value="DD-carboxypeptidase_like"/>
    <property type="match status" value="1"/>
</dbReference>
<sequence length="235" mass="26934">MQLDKHVLCGLDDRFIDRECLSHAVHDEILVPFQALQEAGVIEGFELKIVSAYRDFPRQLAIWNDKVVGNRAVFDAQGLPLDVSVLDHWQLAQAILRWSALPGASRHHWGTDIDIYDKAAVPDGYDVQLTEAEVSGNGPFVAMHDWLDIKIENNDSMGFFRPYQDDRGGIGPERWHLSYAPLAVEYQRALSPDYLFEILDSQPILLKDVLLDHMDEIYHRYVAVEKSLYPAAYRW</sequence>
<comment type="caution">
    <text evidence="2">The sequence shown here is derived from an EMBL/GenBank/DDBJ whole genome shotgun (WGS) entry which is preliminary data.</text>
</comment>
<accession>A0YEW4</accession>
<dbReference type="SUPFAM" id="SSF55166">
    <property type="entry name" value="Hedgehog/DD-peptidase"/>
    <property type="match status" value="1"/>
</dbReference>